<feature type="binding site" evidence="7">
    <location>
        <position position="29"/>
    </location>
    <ligand>
        <name>tRNA</name>
        <dbReference type="ChEBI" id="CHEBI:17843"/>
    </ligand>
</feature>
<sequence length="207" mass="22753">MTAIRHAIWNIIVSSIKLIVGLANPGAEYAATRHNAGAWYVDRLAEIYRQPLKEESKFFGYTSRLNLAGHDIRLLVPTTFMNLSGKAVAAMATFYRIQPDEILVAHDELDLLPGIAKLKLGGGHGGHNGLKDIISKLGNNPNFHRLRIGIGHPGDKNKVTGFVLGKPPVSEQKLIDDAIDEAVRCTEILLKEDMVKAMNRLHSFKAA</sequence>
<evidence type="ECO:0000313" key="11">
    <source>
        <dbReference type="Proteomes" id="UP000285972"/>
    </source>
</evidence>
<dbReference type="InterPro" id="IPR001328">
    <property type="entry name" value="Pept_tRNA_hydro"/>
</dbReference>
<feature type="site" description="Discriminates between blocked and unblocked aminoacyl-tRNA" evidence="7">
    <location>
        <position position="24"/>
    </location>
</feature>
<evidence type="ECO:0000256" key="6">
    <source>
        <dbReference type="ARBA" id="ARBA00050038"/>
    </source>
</evidence>
<evidence type="ECO:0000256" key="7">
    <source>
        <dbReference type="HAMAP-Rule" id="MF_00083"/>
    </source>
</evidence>
<dbReference type="GO" id="GO:0072344">
    <property type="term" value="P:rescue of stalled ribosome"/>
    <property type="evidence" value="ECO:0007669"/>
    <property type="project" value="UniProtKB-UniRule"/>
</dbReference>
<dbReference type="Pfam" id="PF01195">
    <property type="entry name" value="Pept_tRNA_hydro"/>
    <property type="match status" value="1"/>
</dbReference>
<dbReference type="Proteomes" id="UP000285972">
    <property type="component" value="Unassembled WGS sequence"/>
</dbReference>
<dbReference type="Gene3D" id="3.40.50.1470">
    <property type="entry name" value="Peptidyl-tRNA hydrolase"/>
    <property type="match status" value="1"/>
</dbReference>
<comment type="function">
    <text evidence="7">Hydrolyzes ribosome-free peptidyl-tRNAs (with 1 or more amino acids incorporated), which drop off the ribosome during protein synthesis, or as a result of ribosome stalling.</text>
</comment>
<dbReference type="PANTHER" id="PTHR17224">
    <property type="entry name" value="PEPTIDYL-TRNA HYDROLASE"/>
    <property type="match status" value="1"/>
</dbReference>
<comment type="caution">
    <text evidence="10">The sequence shown here is derived from an EMBL/GenBank/DDBJ whole genome shotgun (WGS) entry which is preliminary data.</text>
</comment>
<evidence type="ECO:0000256" key="4">
    <source>
        <dbReference type="ARBA" id="ARBA00022884"/>
    </source>
</evidence>
<organism evidence="10 11">
    <name type="scientific">Brenneria goodwinii</name>
    <dbReference type="NCBI Taxonomy" id="1109412"/>
    <lineage>
        <taxon>Bacteria</taxon>
        <taxon>Pseudomonadati</taxon>
        <taxon>Pseudomonadota</taxon>
        <taxon>Gammaproteobacteria</taxon>
        <taxon>Enterobacterales</taxon>
        <taxon>Pectobacteriaceae</taxon>
        <taxon>Brenneria</taxon>
    </lineage>
</organism>
<dbReference type="AlphaFoldDB" id="A0AAE8EV83"/>
<dbReference type="EMBL" id="MJLX01000008">
    <property type="protein sequence ID" value="RLM28036.1"/>
    <property type="molecule type" value="Genomic_DNA"/>
</dbReference>
<feature type="site" description="Stabilizes the basic form of H active site to accept a proton" evidence="7">
    <location>
        <position position="107"/>
    </location>
</feature>
<dbReference type="NCBIfam" id="TIGR00447">
    <property type="entry name" value="pth"/>
    <property type="match status" value="1"/>
</dbReference>
<name>A0AAE8EV83_9GAMM</name>
<dbReference type="HAMAP" id="MF_00083">
    <property type="entry name" value="Pept_tRNA_hydro_bact"/>
    <property type="match status" value="1"/>
</dbReference>
<proteinExistence type="inferred from homology"/>
<evidence type="ECO:0000256" key="3">
    <source>
        <dbReference type="ARBA" id="ARBA00022801"/>
    </source>
</evidence>
<comment type="function">
    <text evidence="7">Catalyzes the release of premature peptidyl moieties from peptidyl-tRNA molecules trapped in stalled 50S ribosomal subunits, and thus maintains levels of free tRNAs and 50S ribosomes.</text>
</comment>
<evidence type="ECO:0000313" key="10">
    <source>
        <dbReference type="EMBL" id="RLM28036.1"/>
    </source>
</evidence>
<evidence type="ECO:0000256" key="8">
    <source>
        <dbReference type="RuleBase" id="RU000673"/>
    </source>
</evidence>
<dbReference type="PROSITE" id="PS01196">
    <property type="entry name" value="PEPT_TRNA_HYDROL_2"/>
    <property type="match status" value="1"/>
</dbReference>
<gene>
    <name evidence="7" type="primary">pth</name>
    <name evidence="10" type="ORF">BIY26_04875</name>
</gene>
<dbReference type="GeneID" id="70906622"/>
<dbReference type="RefSeq" id="WP_095834082.1">
    <property type="nucleotide sequence ID" value="NZ_CP014137.1"/>
</dbReference>
<dbReference type="GO" id="GO:0004045">
    <property type="term" value="F:peptidyl-tRNA hydrolase activity"/>
    <property type="evidence" value="ECO:0007669"/>
    <property type="project" value="UniProtKB-UniRule"/>
</dbReference>
<accession>A0AAE8EV83</accession>
<dbReference type="SUPFAM" id="SSF53178">
    <property type="entry name" value="Peptidyl-tRNA hydrolase-like"/>
    <property type="match status" value="1"/>
</dbReference>
<evidence type="ECO:0000256" key="2">
    <source>
        <dbReference type="ARBA" id="ARBA00022555"/>
    </source>
</evidence>
<feature type="binding site" evidence="7">
    <location>
        <position position="80"/>
    </location>
    <ligand>
        <name>tRNA</name>
        <dbReference type="ChEBI" id="CHEBI:17843"/>
    </ligand>
</feature>
<keyword evidence="3 7" id="KW-0378">Hydrolase</keyword>
<dbReference type="FunFam" id="3.40.50.1470:FF:000001">
    <property type="entry name" value="Peptidyl-tRNA hydrolase"/>
    <property type="match status" value="1"/>
</dbReference>
<feature type="binding site" evidence="7">
    <location>
        <position position="128"/>
    </location>
    <ligand>
        <name>tRNA</name>
        <dbReference type="ChEBI" id="CHEBI:17843"/>
    </ligand>
</feature>
<reference evidence="10 11" key="1">
    <citation type="submission" date="2016-09" db="EMBL/GenBank/DDBJ databases">
        <authorList>
            <person name="Doonan J."/>
            <person name="Pachebat J.A."/>
            <person name="Golyshin P.N."/>
            <person name="Denman S."/>
            <person name="Mcdonald J.E."/>
        </authorList>
    </citation>
    <scope>NUCLEOTIDE SEQUENCE [LARGE SCALE GENOMIC DNA]</scope>
    <source>
        <strain evidence="10 11">FRB141</strain>
    </source>
</reference>
<dbReference type="GO" id="GO:0000049">
    <property type="term" value="F:tRNA binding"/>
    <property type="evidence" value="ECO:0007669"/>
    <property type="project" value="UniProtKB-UniRule"/>
</dbReference>
<dbReference type="GO" id="GO:0006515">
    <property type="term" value="P:protein quality control for misfolded or incompletely synthesized proteins"/>
    <property type="evidence" value="ECO:0007669"/>
    <property type="project" value="UniProtKB-UniRule"/>
</dbReference>
<comment type="similarity">
    <text evidence="5 7 9">Belongs to the PTH family.</text>
</comment>
<dbReference type="KEGG" id="bgj:AWC36_07460"/>
<protein>
    <recommendedName>
        <fullName evidence="6 7">Peptidyl-tRNA hydrolase</fullName>
        <shortName evidence="7">Pth</shortName>
        <ecNumber evidence="1 7">3.1.1.29</ecNumber>
    </recommendedName>
</protein>
<dbReference type="CDD" id="cd00462">
    <property type="entry name" value="PTH"/>
    <property type="match status" value="1"/>
</dbReference>
<keyword evidence="2 7" id="KW-0820">tRNA-binding</keyword>
<dbReference type="PANTHER" id="PTHR17224:SF1">
    <property type="entry name" value="PEPTIDYL-TRNA HYDROLASE"/>
    <property type="match status" value="1"/>
</dbReference>
<dbReference type="EC" id="3.1.1.29" evidence="1 7"/>
<comment type="subunit">
    <text evidence="7">Monomer.</text>
</comment>
<evidence type="ECO:0000256" key="9">
    <source>
        <dbReference type="RuleBase" id="RU004320"/>
    </source>
</evidence>
<evidence type="ECO:0000256" key="1">
    <source>
        <dbReference type="ARBA" id="ARBA00013260"/>
    </source>
</evidence>
<feature type="binding site" evidence="7">
    <location>
        <position position="82"/>
    </location>
    <ligand>
        <name>tRNA</name>
        <dbReference type="ChEBI" id="CHEBI:17843"/>
    </ligand>
</feature>
<evidence type="ECO:0000256" key="5">
    <source>
        <dbReference type="ARBA" id="ARBA00038063"/>
    </source>
</evidence>
<keyword evidence="7" id="KW-0963">Cytoplasm</keyword>
<dbReference type="InterPro" id="IPR018171">
    <property type="entry name" value="Pept_tRNA_hydro_CS"/>
</dbReference>
<comment type="catalytic activity">
    <reaction evidence="7 8">
        <text>an N-acyl-L-alpha-aminoacyl-tRNA + H2O = an N-acyl-L-amino acid + a tRNA + H(+)</text>
        <dbReference type="Rhea" id="RHEA:54448"/>
        <dbReference type="Rhea" id="RHEA-COMP:10123"/>
        <dbReference type="Rhea" id="RHEA-COMP:13883"/>
        <dbReference type="ChEBI" id="CHEBI:15377"/>
        <dbReference type="ChEBI" id="CHEBI:15378"/>
        <dbReference type="ChEBI" id="CHEBI:59874"/>
        <dbReference type="ChEBI" id="CHEBI:78442"/>
        <dbReference type="ChEBI" id="CHEBI:138191"/>
        <dbReference type="EC" id="3.1.1.29"/>
    </reaction>
</comment>
<feature type="active site" description="Proton acceptor" evidence="7">
    <location>
        <position position="34"/>
    </location>
</feature>
<dbReference type="PROSITE" id="PS01195">
    <property type="entry name" value="PEPT_TRNA_HYDROL_1"/>
    <property type="match status" value="1"/>
</dbReference>
<dbReference type="InterPro" id="IPR036416">
    <property type="entry name" value="Pept_tRNA_hydro_sf"/>
</dbReference>
<keyword evidence="4 7" id="KW-0694">RNA-binding</keyword>
<dbReference type="GO" id="GO:0005737">
    <property type="term" value="C:cytoplasm"/>
    <property type="evidence" value="ECO:0007669"/>
    <property type="project" value="UniProtKB-SubCell"/>
</dbReference>
<comment type="subcellular location">
    <subcellularLocation>
        <location evidence="7">Cytoplasm</location>
    </subcellularLocation>
</comment>